<sequence length="89" mass="10147">MWSQVHDKSTLYPYLRLWHVKVKIQSCSGVLQPCLEAIFIHKEVDGVSSDSNYDNYEFCGTTIALCFFEEGDVYCKVTGCPVFLQLITS</sequence>
<organism evidence="1 2">
    <name type="scientific">Steinernema glaseri</name>
    <dbReference type="NCBI Taxonomy" id="37863"/>
    <lineage>
        <taxon>Eukaryota</taxon>
        <taxon>Metazoa</taxon>
        <taxon>Ecdysozoa</taxon>
        <taxon>Nematoda</taxon>
        <taxon>Chromadorea</taxon>
        <taxon>Rhabditida</taxon>
        <taxon>Tylenchina</taxon>
        <taxon>Panagrolaimomorpha</taxon>
        <taxon>Strongyloidoidea</taxon>
        <taxon>Steinernematidae</taxon>
        <taxon>Steinernema</taxon>
    </lineage>
</organism>
<dbReference type="AlphaFoldDB" id="A0A1I7Z2Y9"/>
<dbReference type="WBParaSite" id="L893_g22077.t1">
    <property type="protein sequence ID" value="L893_g22077.t1"/>
    <property type="gene ID" value="L893_g22077"/>
</dbReference>
<reference evidence="2" key="1">
    <citation type="submission" date="2016-11" db="UniProtKB">
        <authorList>
            <consortium name="WormBaseParasite"/>
        </authorList>
    </citation>
    <scope>IDENTIFICATION</scope>
</reference>
<proteinExistence type="predicted"/>
<name>A0A1I7Z2Y9_9BILA</name>
<evidence type="ECO:0000313" key="1">
    <source>
        <dbReference type="Proteomes" id="UP000095287"/>
    </source>
</evidence>
<protein>
    <submittedName>
        <fullName evidence="2">Ovule protein</fullName>
    </submittedName>
</protein>
<keyword evidence="1" id="KW-1185">Reference proteome</keyword>
<dbReference type="Proteomes" id="UP000095287">
    <property type="component" value="Unplaced"/>
</dbReference>
<accession>A0A1I7Z2Y9</accession>
<evidence type="ECO:0000313" key="2">
    <source>
        <dbReference type="WBParaSite" id="L893_g22077.t1"/>
    </source>
</evidence>